<dbReference type="GeneID" id="42776005"/>
<proteinExistence type="inferred from homology"/>
<comment type="pathway">
    <text evidence="3">Carbohydrate degradation.</text>
</comment>
<protein>
    <recommendedName>
        <fullName evidence="7">Metalloenzyme domain-containing protein</fullName>
    </recommendedName>
</protein>
<dbReference type="InterPro" id="IPR042253">
    <property type="entry name" value="Pglycerate_mutase_ApgM_sf"/>
</dbReference>
<dbReference type="GO" id="GO:0004619">
    <property type="term" value="F:phosphoglycerate mutase activity"/>
    <property type="evidence" value="ECO:0007669"/>
    <property type="project" value="UniProtKB-EC"/>
</dbReference>
<accession>A0A174W5D3</accession>
<dbReference type="GO" id="GO:0046872">
    <property type="term" value="F:metal ion binding"/>
    <property type="evidence" value="ECO:0007669"/>
    <property type="project" value="InterPro"/>
</dbReference>
<dbReference type="Pfam" id="PF10143">
    <property type="entry name" value="PhosphMutase"/>
    <property type="match status" value="1"/>
</dbReference>
<evidence type="ECO:0000313" key="9">
    <source>
        <dbReference type="Proteomes" id="UP000092714"/>
    </source>
</evidence>
<sequence>MKDILIILDGFMEECLEGHSFKKLLFGDMKLNYTEMKEDFSVEGKDLDSLNCIFKMLGYDSSKVDIGERAFYEALNRGIEIKGGSGIYRCNIIKVNNGILEDFTGGDLDKNIGEVLKELKVEGGYFYPCYQYKNLLLLNEIVQEKLNPPHFSVGKKVEEIMPENKRLRNIINYSYEFFKDRDLEGLMLWPWGASGEVKLKKYNKESVLIGGIDLICGMGKALGMIVVQPKGATGEWNSALHNKLEGVLEWLPKANNIILHVNGFDELSHRKDFKGKIQFLEKVKNELLFPLLNLKGINIRITCDHRTDSFTGSHEKGYVPYLSIFN</sequence>
<dbReference type="Gene3D" id="3.40.720.10">
    <property type="entry name" value="Alkaline Phosphatase, subunit A"/>
    <property type="match status" value="1"/>
</dbReference>
<dbReference type="GO" id="GO:0006096">
    <property type="term" value="P:glycolytic process"/>
    <property type="evidence" value="ECO:0007669"/>
    <property type="project" value="UniProtKB-KW"/>
</dbReference>
<dbReference type="Gene3D" id="3.30.70.2130">
    <property type="entry name" value="Metalloenzyme domain"/>
    <property type="match status" value="1"/>
</dbReference>
<name>A0A174W5D3_9CLOT</name>
<dbReference type="EMBL" id="MAPZ01000019">
    <property type="protein sequence ID" value="OBY10513.1"/>
    <property type="molecule type" value="Genomic_DNA"/>
</dbReference>
<evidence type="ECO:0000259" key="7">
    <source>
        <dbReference type="Pfam" id="PF01676"/>
    </source>
</evidence>
<keyword evidence="5" id="KW-0324">Glycolysis</keyword>
<comment type="function">
    <text evidence="2">Catalyzes the interconversion of 2-phosphoglycerate and 3-phosphoglycerate.</text>
</comment>
<dbReference type="OrthoDB" id="9804453at2"/>
<evidence type="ECO:0000313" key="8">
    <source>
        <dbReference type="EMBL" id="OBY10513.1"/>
    </source>
</evidence>
<evidence type="ECO:0000256" key="4">
    <source>
        <dbReference type="ARBA" id="ARBA00005524"/>
    </source>
</evidence>
<evidence type="ECO:0000256" key="3">
    <source>
        <dbReference type="ARBA" id="ARBA00004921"/>
    </source>
</evidence>
<dbReference type="InterPro" id="IPR017850">
    <property type="entry name" value="Alkaline_phosphatase_core_sf"/>
</dbReference>
<organism evidence="8 9">
    <name type="scientific">Clostridium paraputrificum</name>
    <dbReference type="NCBI Taxonomy" id="29363"/>
    <lineage>
        <taxon>Bacteria</taxon>
        <taxon>Bacillati</taxon>
        <taxon>Bacillota</taxon>
        <taxon>Clostridia</taxon>
        <taxon>Eubacteriales</taxon>
        <taxon>Clostridiaceae</taxon>
        <taxon>Clostridium</taxon>
    </lineage>
</organism>
<evidence type="ECO:0000256" key="6">
    <source>
        <dbReference type="ARBA" id="ARBA00023235"/>
    </source>
</evidence>
<dbReference type="PANTHER" id="PTHR31209:SF0">
    <property type="entry name" value="METALLOENZYME DOMAIN-CONTAINING PROTEIN"/>
    <property type="match status" value="1"/>
</dbReference>
<evidence type="ECO:0000256" key="2">
    <source>
        <dbReference type="ARBA" id="ARBA00002315"/>
    </source>
</evidence>
<dbReference type="Pfam" id="PF01676">
    <property type="entry name" value="Metalloenzyme"/>
    <property type="match status" value="1"/>
</dbReference>
<comment type="similarity">
    <text evidence="4">Belongs to the BPG-independent phosphoglycerate mutase family. A-PGAM subfamily.</text>
</comment>
<dbReference type="AlphaFoldDB" id="A0A174W5D3"/>
<feature type="domain" description="Metalloenzyme" evidence="7">
    <location>
        <begin position="202"/>
        <end position="322"/>
    </location>
</feature>
<keyword evidence="9" id="KW-1185">Reference proteome</keyword>
<dbReference type="Proteomes" id="UP000092714">
    <property type="component" value="Unassembled WGS sequence"/>
</dbReference>
<dbReference type="PANTHER" id="PTHR31209">
    <property type="entry name" value="COFACTOR-INDEPENDENT PHOSPHOGLYCERATE MUTASE"/>
    <property type="match status" value="1"/>
</dbReference>
<evidence type="ECO:0000256" key="5">
    <source>
        <dbReference type="ARBA" id="ARBA00023152"/>
    </source>
</evidence>
<evidence type="ECO:0000256" key="1">
    <source>
        <dbReference type="ARBA" id="ARBA00000370"/>
    </source>
</evidence>
<dbReference type="InterPro" id="IPR006124">
    <property type="entry name" value="Metalloenzyme"/>
</dbReference>
<gene>
    <name evidence="8" type="ORF">CP373A1_08340</name>
</gene>
<dbReference type="RefSeq" id="WP_027098179.1">
    <property type="nucleotide sequence ID" value="NZ_CABHIH010000002.1"/>
</dbReference>
<dbReference type="eggNOG" id="COG3635">
    <property type="taxonomic scope" value="Bacteria"/>
</dbReference>
<dbReference type="InterPro" id="IPR004456">
    <property type="entry name" value="Pglycerate_mutase_ApgM"/>
</dbReference>
<comment type="caution">
    <text evidence="8">The sequence shown here is derived from an EMBL/GenBank/DDBJ whole genome shotgun (WGS) entry which is preliminary data.</text>
</comment>
<comment type="catalytic activity">
    <reaction evidence="1">
        <text>(2R)-2-phosphoglycerate = (2R)-3-phosphoglycerate</text>
        <dbReference type="Rhea" id="RHEA:15901"/>
        <dbReference type="ChEBI" id="CHEBI:58272"/>
        <dbReference type="ChEBI" id="CHEBI:58289"/>
        <dbReference type="EC" id="5.4.2.12"/>
    </reaction>
</comment>
<keyword evidence="6" id="KW-0413">Isomerase</keyword>
<reference evidence="8 9" key="1">
    <citation type="submission" date="2016-06" db="EMBL/GenBank/DDBJ databases">
        <authorList>
            <person name="Kjaerup R.B."/>
            <person name="Dalgaard T.S."/>
            <person name="Juul-Madsen H.R."/>
        </authorList>
    </citation>
    <scope>NUCLEOTIDE SEQUENCE [LARGE SCALE GENOMIC DNA]</scope>
    <source>
        <strain evidence="8 9">373-A1</strain>
    </source>
</reference>